<dbReference type="AlphaFoldDB" id="A0A2U1JSG0"/>
<dbReference type="EMBL" id="QCZG01000045">
    <property type="protein sequence ID" value="PWA07899.1"/>
    <property type="molecule type" value="Genomic_DNA"/>
</dbReference>
<keyword evidence="3" id="KW-1185">Reference proteome</keyword>
<dbReference type="InterPro" id="IPR045489">
    <property type="entry name" value="DUF6429"/>
</dbReference>
<evidence type="ECO:0000313" key="2">
    <source>
        <dbReference type="EMBL" id="PWA07899.1"/>
    </source>
</evidence>
<dbReference type="Pfam" id="PF20008">
    <property type="entry name" value="DUF6429"/>
    <property type="match status" value="1"/>
</dbReference>
<dbReference type="OrthoDB" id="9800962at2"/>
<organism evidence="2 3">
    <name type="scientific">Pueribacillus theae</name>
    <dbReference type="NCBI Taxonomy" id="2171751"/>
    <lineage>
        <taxon>Bacteria</taxon>
        <taxon>Bacillati</taxon>
        <taxon>Bacillota</taxon>
        <taxon>Bacilli</taxon>
        <taxon>Bacillales</taxon>
        <taxon>Bacillaceae</taxon>
        <taxon>Pueribacillus</taxon>
    </lineage>
</organism>
<feature type="domain" description="DUF6429" evidence="1">
    <location>
        <begin position="2"/>
        <end position="77"/>
    </location>
</feature>
<sequence length="88" mass="10412">MEEKIKDLTLLLLYLTSWKENDDLFGEMRRSWKGYPFEVLDELTDGDLIRGSKRSKSVYLTEAGIKEAEALVKKYFNNLEMSEEEERK</sequence>
<comment type="caution">
    <text evidence="2">The sequence shown here is derived from an EMBL/GenBank/DDBJ whole genome shotgun (WGS) entry which is preliminary data.</text>
</comment>
<proteinExistence type="predicted"/>
<protein>
    <submittedName>
        <fullName evidence="2">Transposase</fullName>
    </submittedName>
</protein>
<reference evidence="2 3" key="1">
    <citation type="submission" date="2018-04" db="EMBL/GenBank/DDBJ databases">
        <title>Camelliibacillus theae gen. nov., sp. nov., isolated from Pu'er tea.</title>
        <authorList>
            <person name="Niu L."/>
        </authorList>
    </citation>
    <scope>NUCLEOTIDE SEQUENCE [LARGE SCALE GENOMIC DNA]</scope>
    <source>
        <strain evidence="2 3">T8</strain>
    </source>
</reference>
<name>A0A2U1JSG0_9BACI</name>
<evidence type="ECO:0000259" key="1">
    <source>
        <dbReference type="Pfam" id="PF20008"/>
    </source>
</evidence>
<dbReference type="RefSeq" id="WP_116555903.1">
    <property type="nucleotide sequence ID" value="NZ_QCZG01000045.1"/>
</dbReference>
<evidence type="ECO:0000313" key="3">
    <source>
        <dbReference type="Proteomes" id="UP000245998"/>
    </source>
</evidence>
<gene>
    <name evidence="2" type="ORF">DCC39_15980</name>
</gene>
<dbReference type="Proteomes" id="UP000245998">
    <property type="component" value="Unassembled WGS sequence"/>
</dbReference>
<accession>A0A2U1JSG0</accession>